<gene>
    <name evidence="7" type="ORF">TorRG33x02_175460</name>
</gene>
<name>A0A2P5EME1_TREOI</name>
<keyword evidence="8" id="KW-1185">Reference proteome</keyword>
<dbReference type="SUPFAM" id="SSF53756">
    <property type="entry name" value="UDP-Glycosyltransferase/glycogen phosphorylase"/>
    <property type="match status" value="1"/>
</dbReference>
<accession>A0A2P5EME1</accession>
<dbReference type="PANTHER" id="PTHR48044:SF48">
    <property type="entry name" value="GLYCOSYLTRANSFERASE"/>
    <property type="match status" value="1"/>
</dbReference>
<dbReference type="OrthoDB" id="5835829at2759"/>
<protein>
    <recommendedName>
        <fullName evidence="4">Glycosyltransferase</fullName>
        <ecNumber evidence="4">2.4.1.-</ecNumber>
    </recommendedName>
</protein>
<keyword evidence="2 3" id="KW-0808">Transferase</keyword>
<dbReference type="AlphaFoldDB" id="A0A2P5EME1"/>
<reference evidence="8" key="1">
    <citation type="submission" date="2016-06" db="EMBL/GenBank/DDBJ databases">
        <title>Parallel loss of symbiosis genes in relatives of nitrogen-fixing non-legume Parasponia.</title>
        <authorList>
            <person name="Van Velzen R."/>
            <person name="Holmer R."/>
            <person name="Bu F."/>
            <person name="Rutten L."/>
            <person name="Van Zeijl A."/>
            <person name="Liu W."/>
            <person name="Santuari L."/>
            <person name="Cao Q."/>
            <person name="Sharma T."/>
            <person name="Shen D."/>
            <person name="Roswanjaya Y."/>
            <person name="Wardhani T."/>
            <person name="Kalhor M.S."/>
            <person name="Jansen J."/>
            <person name="Van den Hoogen J."/>
            <person name="Gungor B."/>
            <person name="Hartog M."/>
            <person name="Hontelez J."/>
            <person name="Verver J."/>
            <person name="Yang W.-C."/>
            <person name="Schijlen E."/>
            <person name="Repin R."/>
            <person name="Schilthuizen M."/>
            <person name="Schranz E."/>
            <person name="Heidstra R."/>
            <person name="Miyata K."/>
            <person name="Fedorova E."/>
            <person name="Kohlen W."/>
            <person name="Bisseling T."/>
            <person name="Smit S."/>
            <person name="Geurts R."/>
        </authorList>
    </citation>
    <scope>NUCLEOTIDE SEQUENCE [LARGE SCALE GENOMIC DNA]</scope>
    <source>
        <strain evidence="8">cv. RG33-2</strain>
    </source>
</reference>
<evidence type="ECO:0000256" key="4">
    <source>
        <dbReference type="RuleBase" id="RU362057"/>
    </source>
</evidence>
<keyword evidence="3" id="KW-0328">Glycosyltransferase</keyword>
<dbReference type="EMBL" id="JXTC01000128">
    <property type="protein sequence ID" value="PON86714.1"/>
    <property type="molecule type" value="Genomic_DNA"/>
</dbReference>
<dbReference type="CDD" id="cd03784">
    <property type="entry name" value="GT1_Gtf-like"/>
    <property type="match status" value="1"/>
</dbReference>
<feature type="compositionally biased region" description="Basic residues" evidence="5">
    <location>
        <begin position="1"/>
        <end position="10"/>
    </location>
</feature>
<evidence type="ECO:0000256" key="1">
    <source>
        <dbReference type="ARBA" id="ARBA00009995"/>
    </source>
</evidence>
<dbReference type="GO" id="GO:0009690">
    <property type="term" value="P:cytokinin metabolic process"/>
    <property type="evidence" value="ECO:0007669"/>
    <property type="project" value="UniProtKB-ARBA"/>
</dbReference>
<proteinExistence type="inferred from homology"/>
<evidence type="ECO:0000256" key="2">
    <source>
        <dbReference type="ARBA" id="ARBA00022679"/>
    </source>
</evidence>
<dbReference type="FunFam" id="3.40.50.2000:FF:000060">
    <property type="entry name" value="Glycosyltransferase"/>
    <property type="match status" value="1"/>
</dbReference>
<comment type="caution">
    <text evidence="7">The sequence shown here is derived from an EMBL/GenBank/DDBJ whole genome shotgun (WGS) entry which is preliminary data.</text>
</comment>
<dbReference type="InterPro" id="IPR002213">
    <property type="entry name" value="UDP_glucos_trans"/>
</dbReference>
<dbReference type="Pfam" id="PF00201">
    <property type="entry name" value="UDPGT"/>
    <property type="match status" value="1"/>
</dbReference>
<evidence type="ECO:0000256" key="3">
    <source>
        <dbReference type="RuleBase" id="RU003718"/>
    </source>
</evidence>
<evidence type="ECO:0000256" key="5">
    <source>
        <dbReference type="SAM" id="MobiDB-lite"/>
    </source>
</evidence>
<comment type="similarity">
    <text evidence="1 3">Belongs to the UDP-glycosyltransferase family.</text>
</comment>
<feature type="region of interest" description="Disordered" evidence="5">
    <location>
        <begin position="1"/>
        <end position="31"/>
    </location>
</feature>
<dbReference type="Pfam" id="PF26168">
    <property type="entry name" value="Glyco_transf_N"/>
    <property type="match status" value="1"/>
</dbReference>
<dbReference type="Proteomes" id="UP000237000">
    <property type="component" value="Unassembled WGS sequence"/>
</dbReference>
<dbReference type="InParanoid" id="A0A2P5EME1"/>
<feature type="compositionally biased region" description="Polar residues" evidence="5">
    <location>
        <begin position="16"/>
        <end position="29"/>
    </location>
</feature>
<dbReference type="Gene3D" id="3.40.50.2000">
    <property type="entry name" value="Glycogen Phosphorylase B"/>
    <property type="match status" value="2"/>
</dbReference>
<dbReference type="FunFam" id="3.40.50.2000:FF:000238">
    <property type="entry name" value="Glycosyltransferase"/>
    <property type="match status" value="1"/>
</dbReference>
<dbReference type="PROSITE" id="PS00375">
    <property type="entry name" value="UDPGT"/>
    <property type="match status" value="1"/>
</dbReference>
<sequence length="483" mass="53972">EPHHSPKQRQPRQDLSMATPSDQNHNENQSSSSVVVVMVPFPSQSHLNQLLQFAHVVSSYDIPVHYVGSALHNSQVKSRASNTLHHLTKIQFHDFSVPVLPSPPPNPYSKTKFPEHLIPFFQASTSLREPVAALLRSQSLTTKRLVVIYDISAASVVQDVVSLPNAEAYTFSCFSAFYSLARMRELLGRNDIVLMEDLPSWESCFPSAIREFIASQIPALQSYVGQIYNSCRAIEGPFLEQLANDNLSGKRKTWAVGPLHQTTISKELEDKDDYLVEWLDKQEPNSVLYIAFGTTTTLSEEEIKELALGLEQSGVKFIWVLRNADKANIFSTEEERRPQLPDGFEERTKGKGMVVREWVPQVKILGHPSTGGFMSHCGWNSCVESISMGVPIAAWPMHADQPFNAVLITKVLKVGVAVMEWEQREELVSSLTISTAMRKLMSSAEGDEIRKRVVGMGEAVKRSIAGGGDCRLEWDSFIAHITR</sequence>
<dbReference type="PANTHER" id="PTHR48044">
    <property type="entry name" value="GLYCOSYLTRANSFERASE"/>
    <property type="match status" value="1"/>
</dbReference>
<evidence type="ECO:0000313" key="8">
    <source>
        <dbReference type="Proteomes" id="UP000237000"/>
    </source>
</evidence>
<dbReference type="InterPro" id="IPR058980">
    <property type="entry name" value="Glyco_transf_N"/>
</dbReference>
<organism evidence="7 8">
    <name type="scientific">Trema orientale</name>
    <name type="common">Charcoal tree</name>
    <name type="synonym">Celtis orientalis</name>
    <dbReference type="NCBI Taxonomy" id="63057"/>
    <lineage>
        <taxon>Eukaryota</taxon>
        <taxon>Viridiplantae</taxon>
        <taxon>Streptophyta</taxon>
        <taxon>Embryophyta</taxon>
        <taxon>Tracheophyta</taxon>
        <taxon>Spermatophyta</taxon>
        <taxon>Magnoliopsida</taxon>
        <taxon>eudicotyledons</taxon>
        <taxon>Gunneridae</taxon>
        <taxon>Pentapetalae</taxon>
        <taxon>rosids</taxon>
        <taxon>fabids</taxon>
        <taxon>Rosales</taxon>
        <taxon>Cannabaceae</taxon>
        <taxon>Trema</taxon>
    </lineage>
</organism>
<feature type="domain" description="Glycosyltransferase N-terminal" evidence="6">
    <location>
        <begin position="33"/>
        <end position="260"/>
    </location>
</feature>
<feature type="non-terminal residue" evidence="7">
    <location>
        <position position="1"/>
    </location>
</feature>
<dbReference type="GO" id="GO:0050404">
    <property type="term" value="F:zeatin O-beta-D-xylosyltransferase activity"/>
    <property type="evidence" value="ECO:0007669"/>
    <property type="project" value="UniProtKB-ARBA"/>
</dbReference>
<dbReference type="EC" id="2.4.1.-" evidence="4"/>
<evidence type="ECO:0000259" key="6">
    <source>
        <dbReference type="Pfam" id="PF26168"/>
    </source>
</evidence>
<evidence type="ECO:0000313" key="7">
    <source>
        <dbReference type="EMBL" id="PON86714.1"/>
    </source>
</evidence>
<dbReference type="InterPro" id="IPR035595">
    <property type="entry name" value="UDP_glycos_trans_CS"/>
</dbReference>